<dbReference type="InterPro" id="IPR003439">
    <property type="entry name" value="ABC_transporter-like_ATP-bd"/>
</dbReference>
<dbReference type="Proteomes" id="UP000030125">
    <property type="component" value="Unassembled WGS sequence"/>
</dbReference>
<evidence type="ECO:0000256" key="1">
    <source>
        <dbReference type="ARBA" id="ARBA00022741"/>
    </source>
</evidence>
<dbReference type="PANTHER" id="PTHR43158">
    <property type="entry name" value="SKFA PEPTIDE EXPORT ATP-BINDING PROTEIN SKFE"/>
    <property type="match status" value="1"/>
</dbReference>
<dbReference type="SMART" id="SM00382">
    <property type="entry name" value="AAA"/>
    <property type="match status" value="1"/>
</dbReference>
<dbReference type="GO" id="GO:0016887">
    <property type="term" value="F:ATP hydrolysis activity"/>
    <property type="evidence" value="ECO:0007669"/>
    <property type="project" value="InterPro"/>
</dbReference>
<feature type="domain" description="ABC transporter" evidence="3">
    <location>
        <begin position="2"/>
        <end position="228"/>
    </location>
</feature>
<dbReference type="Proteomes" id="UP000189956">
    <property type="component" value="Unassembled WGS sequence"/>
</dbReference>
<reference evidence="4 6" key="1">
    <citation type="submission" date="2014-08" db="EMBL/GenBank/DDBJ databases">
        <title>Porphyromonas cangingivalis strain:COT-109_OH1386 Genome sequencing.</title>
        <authorList>
            <person name="Wallis C."/>
            <person name="Deusch O."/>
            <person name="O'Flynn C."/>
            <person name="Davis I."/>
            <person name="Jospin G."/>
            <person name="Darling A.E."/>
            <person name="Coil D.A."/>
            <person name="Alexiev A."/>
            <person name="Horsfall A."/>
            <person name="Kirkwood N."/>
            <person name="Harris S."/>
            <person name="Eisen J.A."/>
        </authorList>
    </citation>
    <scope>NUCLEOTIDE SEQUENCE [LARGE SCALE GENOMIC DNA]</scope>
    <source>
        <strain evidence="6">COT-109 OH1386</strain>
        <strain evidence="4">COT-109_OH1386</strain>
    </source>
</reference>
<dbReference type="GO" id="GO:0005524">
    <property type="term" value="F:ATP binding"/>
    <property type="evidence" value="ECO:0007669"/>
    <property type="project" value="UniProtKB-KW"/>
</dbReference>
<protein>
    <submittedName>
        <fullName evidence="4">ABC transporter ATP-binding protein</fullName>
    </submittedName>
    <submittedName>
        <fullName evidence="5">ABC-2 type transport system ATP-binding protein</fullName>
    </submittedName>
</protein>
<keyword evidence="6" id="KW-1185">Reference proteome</keyword>
<evidence type="ECO:0000313" key="4">
    <source>
        <dbReference type="EMBL" id="KGN81556.1"/>
    </source>
</evidence>
<dbReference type="SUPFAM" id="SSF52540">
    <property type="entry name" value="P-loop containing nucleoside triphosphate hydrolases"/>
    <property type="match status" value="1"/>
</dbReference>
<dbReference type="STRING" id="36874.HQ34_00095"/>
<dbReference type="InterPro" id="IPR027417">
    <property type="entry name" value="P-loop_NTPase"/>
</dbReference>
<dbReference type="eggNOG" id="COG1131">
    <property type="taxonomic scope" value="Bacteria"/>
</dbReference>
<accession>A0A0A2ERR6</accession>
<dbReference type="AlphaFoldDB" id="A0A0A2ERR6"/>
<evidence type="ECO:0000313" key="6">
    <source>
        <dbReference type="Proteomes" id="UP000030125"/>
    </source>
</evidence>
<evidence type="ECO:0000313" key="7">
    <source>
        <dbReference type="Proteomes" id="UP000189956"/>
    </source>
</evidence>
<evidence type="ECO:0000313" key="5">
    <source>
        <dbReference type="EMBL" id="SJZ78986.1"/>
    </source>
</evidence>
<proteinExistence type="predicted"/>
<dbReference type="RefSeq" id="WP_025839286.1">
    <property type="nucleotide sequence ID" value="NZ_CALTZT010000004.1"/>
</dbReference>
<keyword evidence="2 4" id="KW-0067">ATP-binding</keyword>
<dbReference type="OrthoDB" id="9808363at2"/>
<gene>
    <name evidence="4" type="ORF">HQ35_04035</name>
    <name evidence="5" type="ORF">SAMN02745205_01906</name>
</gene>
<dbReference type="InterPro" id="IPR003593">
    <property type="entry name" value="AAA+_ATPase"/>
</dbReference>
<dbReference type="EMBL" id="JQJD01000025">
    <property type="protein sequence ID" value="KGN81556.1"/>
    <property type="molecule type" value="Genomic_DNA"/>
</dbReference>
<evidence type="ECO:0000259" key="3">
    <source>
        <dbReference type="PROSITE" id="PS50893"/>
    </source>
</evidence>
<evidence type="ECO:0000256" key="2">
    <source>
        <dbReference type="ARBA" id="ARBA00022840"/>
    </source>
</evidence>
<organism evidence="4 6">
    <name type="scientific">Porphyromonas cangingivalis</name>
    <dbReference type="NCBI Taxonomy" id="36874"/>
    <lineage>
        <taxon>Bacteria</taxon>
        <taxon>Pseudomonadati</taxon>
        <taxon>Bacteroidota</taxon>
        <taxon>Bacteroidia</taxon>
        <taxon>Bacteroidales</taxon>
        <taxon>Porphyromonadaceae</taxon>
        <taxon>Porphyromonas</taxon>
    </lineage>
</organism>
<dbReference type="PANTHER" id="PTHR43158:SF1">
    <property type="entry name" value="ABC TRANSPORTER, ATP-BINDING PROTEIN"/>
    <property type="match status" value="1"/>
</dbReference>
<dbReference type="EMBL" id="FUWL01000022">
    <property type="protein sequence ID" value="SJZ78986.1"/>
    <property type="molecule type" value="Genomic_DNA"/>
</dbReference>
<dbReference type="Gene3D" id="3.40.50.300">
    <property type="entry name" value="P-loop containing nucleotide triphosphate hydrolases"/>
    <property type="match status" value="1"/>
</dbReference>
<dbReference type="PROSITE" id="PS50893">
    <property type="entry name" value="ABC_TRANSPORTER_2"/>
    <property type="match status" value="1"/>
</dbReference>
<dbReference type="Pfam" id="PF00005">
    <property type="entry name" value="ABC_tran"/>
    <property type="match status" value="1"/>
</dbReference>
<reference evidence="5 7" key="2">
    <citation type="submission" date="2017-02" db="EMBL/GenBank/DDBJ databases">
        <authorList>
            <person name="Peterson S.W."/>
        </authorList>
    </citation>
    <scope>NUCLEOTIDE SEQUENCE [LARGE SCALE GENOMIC DNA]</scope>
    <source>
        <strain evidence="5 7">ATCC 700135</strain>
    </source>
</reference>
<sequence length="277" mass="31510">MIEVNNLRFRYPMKFKLFNDVSFNIGSGKIVGLLGKNGEGKTTLLKLLGGQLLRLDGKMNVFGEDPGKRSVHFLSNVFYLPEVFHIPKGVTIRSYFNALKGFYPNFSEKIAAEAMHDFEIDYDMKLNKISQGQQKKAFITFALAVRAQVLLMDEPTNGLDIPSKSAFRRLLAKHTSDDQTIIISTHQVRDLEQIIDHIMVMHINKIILNDSLANLSECFTFRTVGKDETALYQEMTPAGMFGIFKKDQDDDSTFSTELFFNALISDREKILKLIPQQ</sequence>
<keyword evidence="1" id="KW-0547">Nucleotide-binding</keyword>
<name>A0A0A2ERR6_PORCN</name>